<dbReference type="GO" id="GO:0003682">
    <property type="term" value="F:chromatin binding"/>
    <property type="evidence" value="ECO:0007669"/>
    <property type="project" value="TreeGrafter"/>
</dbReference>
<dbReference type="GO" id="GO:0003697">
    <property type="term" value="F:single-stranded DNA binding"/>
    <property type="evidence" value="ECO:0007669"/>
    <property type="project" value="TreeGrafter"/>
</dbReference>
<evidence type="ECO:0000256" key="12">
    <source>
        <dbReference type="RuleBase" id="RU000442"/>
    </source>
</evidence>
<dbReference type="Gene3D" id="3.30.70.2820">
    <property type="match status" value="1"/>
</dbReference>
<evidence type="ECO:0000256" key="6">
    <source>
        <dbReference type="ARBA" id="ARBA00022723"/>
    </source>
</evidence>
<dbReference type="PRINTS" id="PR00106">
    <property type="entry name" value="DNAPOLB"/>
</dbReference>
<dbReference type="FunFam" id="3.30.70.2820:FF:000001">
    <property type="entry name" value="DNA polymerase"/>
    <property type="match status" value="1"/>
</dbReference>
<proteinExistence type="inferred from homology"/>
<dbReference type="Proteomes" id="UP001145021">
    <property type="component" value="Unassembled WGS sequence"/>
</dbReference>
<dbReference type="InterPro" id="IPR006172">
    <property type="entry name" value="DNA-dir_DNA_pol_B"/>
</dbReference>
<evidence type="ECO:0000256" key="13">
    <source>
        <dbReference type="SAM" id="MobiDB-lite"/>
    </source>
</evidence>
<comment type="caution">
    <text evidence="18">The sequence shown here is derived from an EMBL/GenBank/DDBJ whole genome shotgun (WGS) entry which is preliminary data.</text>
</comment>
<evidence type="ECO:0000259" key="16">
    <source>
        <dbReference type="Pfam" id="PF08996"/>
    </source>
</evidence>
<dbReference type="PANTHER" id="PTHR45861">
    <property type="entry name" value="DNA POLYMERASE ALPHA CATALYTIC SUBUNIT"/>
    <property type="match status" value="1"/>
</dbReference>
<dbReference type="EC" id="2.7.7.7" evidence="12"/>
<evidence type="ECO:0000256" key="1">
    <source>
        <dbReference type="ARBA" id="ARBA00004123"/>
    </source>
</evidence>
<evidence type="ECO:0000259" key="15">
    <source>
        <dbReference type="Pfam" id="PF03104"/>
    </source>
</evidence>
<feature type="region of interest" description="Disordered" evidence="13">
    <location>
        <begin position="861"/>
        <end position="887"/>
    </location>
</feature>
<dbReference type="Pfam" id="PF00136">
    <property type="entry name" value="DNA_pol_B"/>
    <property type="match status" value="1"/>
</dbReference>
<keyword evidence="11" id="KW-0539">Nucleus</keyword>
<dbReference type="PANTHER" id="PTHR45861:SF1">
    <property type="entry name" value="DNA POLYMERASE ALPHA CATALYTIC SUBUNIT"/>
    <property type="match status" value="1"/>
</dbReference>
<dbReference type="Gene3D" id="3.30.420.10">
    <property type="entry name" value="Ribonuclease H-like superfamily/Ribonuclease H"/>
    <property type="match status" value="1"/>
</dbReference>
<dbReference type="GO" id="GO:0003887">
    <property type="term" value="F:DNA-directed DNA polymerase activity"/>
    <property type="evidence" value="ECO:0007669"/>
    <property type="project" value="UniProtKB-KW"/>
</dbReference>
<dbReference type="InterPro" id="IPR036397">
    <property type="entry name" value="RNaseH_sf"/>
</dbReference>
<dbReference type="Pfam" id="PF03104">
    <property type="entry name" value="DNA_pol_B_exo1"/>
    <property type="match status" value="1"/>
</dbReference>
<dbReference type="InterPro" id="IPR012337">
    <property type="entry name" value="RNaseH-like_sf"/>
</dbReference>
<keyword evidence="5 12" id="KW-0235">DNA replication</keyword>
<comment type="catalytic activity">
    <reaction evidence="12">
        <text>DNA(n) + a 2'-deoxyribonucleoside 5'-triphosphate = DNA(n+1) + diphosphate</text>
        <dbReference type="Rhea" id="RHEA:22508"/>
        <dbReference type="Rhea" id="RHEA-COMP:17339"/>
        <dbReference type="Rhea" id="RHEA-COMP:17340"/>
        <dbReference type="ChEBI" id="CHEBI:33019"/>
        <dbReference type="ChEBI" id="CHEBI:61560"/>
        <dbReference type="ChEBI" id="CHEBI:173112"/>
        <dbReference type="EC" id="2.7.7.7"/>
    </reaction>
</comment>
<reference evidence="18" key="1">
    <citation type="submission" date="2022-07" db="EMBL/GenBank/DDBJ databases">
        <title>Phylogenomic reconstructions and comparative analyses of Kickxellomycotina fungi.</title>
        <authorList>
            <person name="Reynolds N.K."/>
            <person name="Stajich J.E."/>
            <person name="Barry K."/>
            <person name="Grigoriev I.V."/>
            <person name="Crous P."/>
            <person name="Smith M.E."/>
        </authorList>
    </citation>
    <scope>NUCLEOTIDE SEQUENCE</scope>
    <source>
        <strain evidence="18">NBRC 105413</strain>
    </source>
</reference>
<evidence type="ECO:0000256" key="9">
    <source>
        <dbReference type="ARBA" id="ARBA00022932"/>
    </source>
</evidence>
<comment type="subcellular location">
    <subcellularLocation>
        <location evidence="1">Nucleus</location>
    </subcellularLocation>
</comment>
<protein>
    <recommendedName>
        <fullName evidence="12">DNA polymerase</fullName>
        <ecNumber evidence="12">2.7.7.7</ecNumber>
    </recommendedName>
</protein>
<evidence type="ECO:0000256" key="8">
    <source>
        <dbReference type="ARBA" id="ARBA00022833"/>
    </source>
</evidence>
<keyword evidence="10 12" id="KW-0238">DNA-binding</keyword>
<evidence type="ECO:0000259" key="17">
    <source>
        <dbReference type="Pfam" id="PF12254"/>
    </source>
</evidence>
<feature type="region of interest" description="Disordered" evidence="13">
    <location>
        <begin position="88"/>
        <end position="263"/>
    </location>
</feature>
<accession>A0A9W7XHV1</accession>
<keyword evidence="3 12" id="KW-0808">Transferase</keyword>
<dbReference type="InterPro" id="IPR017964">
    <property type="entry name" value="DNA-dir_DNA_pol_B_CS"/>
</dbReference>
<evidence type="ECO:0000313" key="19">
    <source>
        <dbReference type="Proteomes" id="UP001145021"/>
    </source>
</evidence>
<dbReference type="SMART" id="SM00486">
    <property type="entry name" value="POLBc"/>
    <property type="match status" value="1"/>
</dbReference>
<feature type="domain" description="DNA-directed DNA polymerase family B exonuclease" evidence="15">
    <location>
        <begin position="486"/>
        <end position="735"/>
    </location>
</feature>
<dbReference type="NCBIfam" id="TIGR00592">
    <property type="entry name" value="pol2"/>
    <property type="match status" value="2"/>
</dbReference>
<dbReference type="Gene3D" id="1.10.132.60">
    <property type="entry name" value="DNA polymerase family B, C-terminal domain"/>
    <property type="match status" value="1"/>
</dbReference>
<feature type="domain" description="DNA polymerase alpha catalytic subunit N-terminal" evidence="17">
    <location>
        <begin position="23"/>
        <end position="79"/>
    </location>
</feature>
<dbReference type="SUPFAM" id="SSF56672">
    <property type="entry name" value="DNA/RNA polymerases"/>
    <property type="match status" value="1"/>
</dbReference>
<dbReference type="InterPro" id="IPR015088">
    <property type="entry name" value="Znf_DNA-dir_DNA_pol_B_alpha"/>
</dbReference>
<dbReference type="GO" id="GO:0006273">
    <property type="term" value="P:lagging strand elongation"/>
    <property type="evidence" value="ECO:0007669"/>
    <property type="project" value="TreeGrafter"/>
</dbReference>
<keyword evidence="7" id="KW-0863">Zinc-finger</keyword>
<evidence type="ECO:0000256" key="5">
    <source>
        <dbReference type="ARBA" id="ARBA00022705"/>
    </source>
</evidence>
<dbReference type="CDD" id="cd05776">
    <property type="entry name" value="DNA_polB_alpha_exo"/>
    <property type="match status" value="1"/>
</dbReference>
<feature type="domain" description="Zinc finger DNA-directed DNA polymerase family B alpha" evidence="16">
    <location>
        <begin position="1340"/>
        <end position="1519"/>
    </location>
</feature>
<feature type="domain" description="DNA-directed DNA polymerase family B multifunctional" evidence="14">
    <location>
        <begin position="801"/>
        <end position="1300"/>
    </location>
</feature>
<dbReference type="Gene3D" id="3.90.1600.10">
    <property type="entry name" value="Palm domain of DNA polymerase"/>
    <property type="match status" value="2"/>
</dbReference>
<evidence type="ECO:0000259" key="14">
    <source>
        <dbReference type="Pfam" id="PF00136"/>
    </source>
</evidence>
<evidence type="ECO:0000256" key="10">
    <source>
        <dbReference type="ARBA" id="ARBA00023125"/>
    </source>
</evidence>
<keyword evidence="9 12" id="KW-0239">DNA-directed DNA polymerase</keyword>
<dbReference type="Pfam" id="PF08996">
    <property type="entry name" value="zf-DNA_Pol"/>
    <property type="match status" value="1"/>
</dbReference>
<dbReference type="Gene3D" id="2.40.50.730">
    <property type="match status" value="1"/>
</dbReference>
<feature type="compositionally biased region" description="Basic and acidic residues" evidence="13">
    <location>
        <begin position="111"/>
        <end position="125"/>
    </location>
</feature>
<dbReference type="EMBL" id="JANBOH010000245">
    <property type="protein sequence ID" value="KAJ1643540.1"/>
    <property type="molecule type" value="Genomic_DNA"/>
</dbReference>
<dbReference type="SUPFAM" id="SSF53098">
    <property type="entry name" value="Ribonuclease H-like"/>
    <property type="match status" value="1"/>
</dbReference>
<dbReference type="GO" id="GO:0005658">
    <property type="term" value="C:alpha DNA polymerase:primase complex"/>
    <property type="evidence" value="ECO:0007669"/>
    <property type="project" value="TreeGrafter"/>
</dbReference>
<dbReference type="Pfam" id="PF12254">
    <property type="entry name" value="DNA_pol_alpha_N"/>
    <property type="match status" value="1"/>
</dbReference>
<evidence type="ECO:0000256" key="3">
    <source>
        <dbReference type="ARBA" id="ARBA00022679"/>
    </source>
</evidence>
<comment type="similarity">
    <text evidence="2 12">Belongs to the DNA polymerase type-B family.</text>
</comment>
<dbReference type="InterPro" id="IPR038256">
    <property type="entry name" value="Pol_alpha_znc_sf"/>
</dbReference>
<feature type="compositionally biased region" description="Basic and acidic residues" evidence="13">
    <location>
        <begin position="11"/>
        <end position="20"/>
    </location>
</feature>
<dbReference type="CDD" id="cd05532">
    <property type="entry name" value="POLBc_alpha"/>
    <property type="match status" value="1"/>
</dbReference>
<dbReference type="PROSITE" id="PS00116">
    <property type="entry name" value="DNA_POLYMERASE_B"/>
    <property type="match status" value="1"/>
</dbReference>
<evidence type="ECO:0000256" key="2">
    <source>
        <dbReference type="ARBA" id="ARBA00005755"/>
    </source>
</evidence>
<name>A0A9W7XHV1_9FUNG</name>
<dbReference type="GO" id="GO:0000166">
    <property type="term" value="F:nucleotide binding"/>
    <property type="evidence" value="ECO:0007669"/>
    <property type="project" value="InterPro"/>
</dbReference>
<feature type="compositionally biased region" description="Low complexity" evidence="13">
    <location>
        <begin position="869"/>
        <end position="882"/>
    </location>
</feature>
<keyword evidence="6" id="KW-0479">Metal-binding</keyword>
<keyword evidence="8" id="KW-0862">Zinc</keyword>
<feature type="compositionally biased region" description="Low complexity" evidence="13">
    <location>
        <begin position="223"/>
        <end position="235"/>
    </location>
</feature>
<evidence type="ECO:0000313" key="18">
    <source>
        <dbReference type="EMBL" id="KAJ1643540.1"/>
    </source>
</evidence>
<organism evidence="18 19">
    <name type="scientific">Coemansia asiatica</name>
    <dbReference type="NCBI Taxonomy" id="1052880"/>
    <lineage>
        <taxon>Eukaryota</taxon>
        <taxon>Fungi</taxon>
        <taxon>Fungi incertae sedis</taxon>
        <taxon>Zoopagomycota</taxon>
        <taxon>Kickxellomycotina</taxon>
        <taxon>Kickxellomycetes</taxon>
        <taxon>Kickxellales</taxon>
        <taxon>Kickxellaceae</taxon>
        <taxon>Coemansia</taxon>
    </lineage>
</organism>
<gene>
    <name evidence="18" type="primary">POL1</name>
    <name evidence="18" type="ORF">LPJ64_004696</name>
</gene>
<dbReference type="GO" id="GO:0006272">
    <property type="term" value="P:leading strand elongation"/>
    <property type="evidence" value="ECO:0007669"/>
    <property type="project" value="TreeGrafter"/>
</dbReference>
<keyword evidence="4 12" id="KW-0548">Nucleotidyltransferase</keyword>
<evidence type="ECO:0000256" key="7">
    <source>
        <dbReference type="ARBA" id="ARBA00022771"/>
    </source>
</evidence>
<dbReference type="InterPro" id="IPR023211">
    <property type="entry name" value="DNA_pol_palm_dom_sf"/>
</dbReference>
<dbReference type="GO" id="GO:0008270">
    <property type="term" value="F:zinc ion binding"/>
    <property type="evidence" value="ECO:0007669"/>
    <property type="project" value="UniProtKB-KW"/>
</dbReference>
<dbReference type="Gene3D" id="1.10.3200.20">
    <property type="entry name" value="DNA Polymerase alpha, zinc finger"/>
    <property type="match status" value="1"/>
</dbReference>
<feature type="region of interest" description="Disordered" evidence="13">
    <location>
        <begin position="1"/>
        <end position="20"/>
    </location>
</feature>
<dbReference type="GO" id="GO:0003688">
    <property type="term" value="F:DNA replication origin binding"/>
    <property type="evidence" value="ECO:0007669"/>
    <property type="project" value="TreeGrafter"/>
</dbReference>
<dbReference type="InterPro" id="IPR043502">
    <property type="entry name" value="DNA/RNA_pol_sf"/>
</dbReference>
<keyword evidence="19" id="KW-1185">Reference proteome</keyword>
<dbReference type="InterPro" id="IPR042087">
    <property type="entry name" value="DNA_pol_B_thumb"/>
</dbReference>
<sequence>MTSPGSRKLRARSDKTKAETKFEKLRRLRATGESAISLLPSDSEDDDRMYMKVDEDEYRTSSKYASDRLDDFVVDDNGLIDSVEDDIGGEAASTTKQAKLKKPAAKKSQAIKKEVQQSGAKDKRSLSAMFKNAHLRTPKKAAVASQDDEEFMASLISGLEAPGTPSKSAKRRHQQTPDTSSYSARRRAAASRGKQVVGHTPRAAATKPVGVVDISDPSQDPFAPQQLGDPQQAQQNTPQRPLKKQRQDAMDNDSDPFIASDAEIKIKPEPVDDDADDDLAALDQINDDELLGGLESLHTSVDAKPAVAEAAKLLYAAEDTEPQGADWTAVQQDMAAQSQLLKPEPSALETPAAATINGGQPTDVSMYWLDASETNGTVYLFGKLIGTSGLFESCCLRVANVERNVFLLPRTNSKAADERFSAIDVHGEFESLAISHGIRSFACKPVERRYAFELPDVPASAEYLKVVYGFDQPALPADLSGRTFERVFGTTYSALELLLLKRRMMGPGWLRIKQALPVADLDKLSWCRHEFVLEDPKSIATMNDDDVGQAKLPRTPPITTMTLSLKTVVNQATSANEVVAISVLVHRDSSLDDATPAAKRLGEQQTLVRPLAGVPMPADFERLRLAQARRGLAIETVRTEAALLNLFTALLKRVDPDVLTAHNFYGFDLDVLLHRMQALRTDGWSALGRLRRRVMPRLHSGDTNYAARQVVAGRIVCDTYLASKDLVKAKSYSLGSLAMQELAIKREEMPFDRIPEFFQQAASLLRFLRHAAFDAFLAAALMVHLQALPLTKQLTALAGNLWARTLMGARAERNEFLLLHEFYRAKFIRPDKPVLGYAVAAPGKPPKPSLQAEMAQAVDQAPDDEIEDATGTTASASATAPGGKSGRRKPAYLGGLVLEPKRGFYDRFVLLLDFNSLYPSIIQEFNICFTTVRRPADIDAVPEAPLPDLPQGILPRLLRTLVDRRRQVKQLLRQPSLSQEEAAQLNVRQQALKLTANSMYGCLGFTHSRFYAKPLAMLITSRGREILQATRDLALADGLEVIYGDTDSIMIATRCATLAEAYELGAQFKRRANERYKLLELDIDGVFKRLLLLKKKKYAALQIVSPEAHSSGELKTKLESKGLDLVRRDWCELSHDVSAFVLERLFADPQATAPSSEEPSMESIDQDETAAITAIHEHLSAVSYAVRANQVPLDRFAIHKGLTKAPESYPDKKSQPHVLVALRLRQKAAAVRAGDTVPYIICDPRCPGLLVNNEPSSSGSYAERARHPDEIRESNGQLYPDFEWYLNQQVLPPCSRLLEPLPGTDMATLARHLGLDSSKYRATALPSSSYDPDTLRTLDSQIPDSERFKYARPFMPTCPSCKKLFSFDGIARQKSSAGLESGLLCTHCGHLPTVGFLANQLTLQIRAFIREYYAFVMQCDEASCGLKTRVLTVAGSRCLRPQCSGRLHEIFSDKLLYHQLQYFAALLNVERSALRLECTASELKILRDRHIEHFKRLAVVVDMHLSVSARRFVDLASLFSFCHA</sequence>
<dbReference type="InterPro" id="IPR006134">
    <property type="entry name" value="DNA-dir_DNA_pol_B_multi_dom"/>
</dbReference>
<evidence type="ECO:0000256" key="11">
    <source>
        <dbReference type="ARBA" id="ARBA00023242"/>
    </source>
</evidence>
<dbReference type="InterPro" id="IPR024647">
    <property type="entry name" value="DNA_pol_a_cat_su_N"/>
</dbReference>
<dbReference type="GO" id="GO:1902975">
    <property type="term" value="P:mitotic DNA replication initiation"/>
    <property type="evidence" value="ECO:0007669"/>
    <property type="project" value="InterPro"/>
</dbReference>
<dbReference type="InterPro" id="IPR045846">
    <property type="entry name" value="POLBc_alpha"/>
</dbReference>
<evidence type="ECO:0000256" key="4">
    <source>
        <dbReference type="ARBA" id="ARBA00022695"/>
    </source>
</evidence>
<dbReference type="InterPro" id="IPR006133">
    <property type="entry name" value="DNA-dir_DNA_pol_B_exonuc"/>
</dbReference>